<evidence type="ECO:0000313" key="2">
    <source>
        <dbReference type="EMBL" id="PXW86327.1"/>
    </source>
</evidence>
<comment type="caution">
    <text evidence="2">The sequence shown here is derived from an EMBL/GenBank/DDBJ whole genome shotgun (WGS) entry which is preliminary data.</text>
</comment>
<dbReference type="SMART" id="SM00849">
    <property type="entry name" value="Lactamase_B"/>
    <property type="match status" value="1"/>
</dbReference>
<dbReference type="RefSeq" id="WP_110395739.1">
    <property type="nucleotide sequence ID" value="NZ_JADIJL010000004.1"/>
</dbReference>
<dbReference type="PANTHER" id="PTHR23131">
    <property type="entry name" value="ENDORIBONUCLEASE LACTB2"/>
    <property type="match status" value="1"/>
</dbReference>
<sequence>MKVKSYEDLLQAELTVSLGGQTLQVSVFLIDHLLIDTGPNRKQKSLISLFEQWDINDVILTHHHEDHTGLAYWLKHNKDATIHMHPLGATYGQKKARLPLYRRVFWGKRPAFHAKELSDTFQSEHYVWEVIHTPGHADDHIALYNKEKGWLFGGDLYVHPKPKSMFKFESVPKLIHSLRKVLAYDFDTYICSHAGVIFNGKKALKTKLDYLISLQQEVLFLHNKGMTRKQVRQELFPKKHMMHYISFFENSPRHFIDSIIDQK</sequence>
<keyword evidence="3" id="KW-1185">Reference proteome</keyword>
<dbReference type="InterPro" id="IPR001279">
    <property type="entry name" value="Metallo-B-lactamas"/>
</dbReference>
<proteinExistence type="predicted"/>
<evidence type="ECO:0000313" key="3">
    <source>
        <dbReference type="Proteomes" id="UP000247978"/>
    </source>
</evidence>
<dbReference type="InterPro" id="IPR050662">
    <property type="entry name" value="Sec-metab_biosynth-thioest"/>
</dbReference>
<dbReference type="Proteomes" id="UP000247978">
    <property type="component" value="Unassembled WGS sequence"/>
</dbReference>
<dbReference type="EMBL" id="QJJQ01000008">
    <property type="protein sequence ID" value="PXW86327.1"/>
    <property type="molecule type" value="Genomic_DNA"/>
</dbReference>
<dbReference type="PANTHER" id="PTHR23131:SF4">
    <property type="entry name" value="METALLO-BETA-LACTAMASE SUPERFAMILY POTEIN"/>
    <property type="match status" value="1"/>
</dbReference>
<organism evidence="2 3">
    <name type="scientific">Pseudogracilibacillus auburnensis</name>
    <dbReference type="NCBI Taxonomy" id="1494959"/>
    <lineage>
        <taxon>Bacteria</taxon>
        <taxon>Bacillati</taxon>
        <taxon>Bacillota</taxon>
        <taxon>Bacilli</taxon>
        <taxon>Bacillales</taxon>
        <taxon>Bacillaceae</taxon>
        <taxon>Pseudogracilibacillus</taxon>
    </lineage>
</organism>
<accession>A0A2V3VWJ4</accession>
<evidence type="ECO:0000259" key="1">
    <source>
        <dbReference type="SMART" id="SM00849"/>
    </source>
</evidence>
<protein>
    <submittedName>
        <fullName evidence="2">Glyoxylase-like metal-dependent hydrolase (Beta-lactamase superfamily II)</fullName>
    </submittedName>
</protein>
<dbReference type="AlphaFoldDB" id="A0A2V3VWJ4"/>
<dbReference type="Pfam" id="PF00753">
    <property type="entry name" value="Lactamase_B"/>
    <property type="match status" value="1"/>
</dbReference>
<dbReference type="GO" id="GO:0016787">
    <property type="term" value="F:hydrolase activity"/>
    <property type="evidence" value="ECO:0007669"/>
    <property type="project" value="UniProtKB-KW"/>
</dbReference>
<gene>
    <name evidence="2" type="ORF">DFR56_108143</name>
</gene>
<feature type="domain" description="Metallo-beta-lactamase" evidence="1">
    <location>
        <begin position="24"/>
        <end position="193"/>
    </location>
</feature>
<dbReference type="InterPro" id="IPR036866">
    <property type="entry name" value="RibonucZ/Hydroxyglut_hydro"/>
</dbReference>
<dbReference type="SUPFAM" id="SSF56281">
    <property type="entry name" value="Metallo-hydrolase/oxidoreductase"/>
    <property type="match status" value="1"/>
</dbReference>
<dbReference type="OrthoDB" id="235784at2"/>
<keyword evidence="2" id="KW-0378">Hydrolase</keyword>
<dbReference type="Gene3D" id="3.60.15.10">
    <property type="entry name" value="Ribonuclease Z/Hydroxyacylglutathione hydrolase-like"/>
    <property type="match status" value="1"/>
</dbReference>
<name>A0A2V3VWJ4_9BACI</name>
<reference evidence="2 3" key="1">
    <citation type="submission" date="2018-05" db="EMBL/GenBank/DDBJ databases">
        <title>Genomic Encyclopedia of Type Strains, Phase IV (KMG-IV): sequencing the most valuable type-strain genomes for metagenomic binning, comparative biology and taxonomic classification.</title>
        <authorList>
            <person name="Goeker M."/>
        </authorList>
    </citation>
    <scope>NUCLEOTIDE SEQUENCE [LARGE SCALE GENOMIC DNA]</scope>
    <source>
        <strain evidence="2 3">DSM 28556</strain>
    </source>
</reference>